<dbReference type="CDD" id="cd02513">
    <property type="entry name" value="CMP-NeuAc_Synthase"/>
    <property type="match status" value="1"/>
</dbReference>
<proteinExistence type="predicted"/>
<dbReference type="SUPFAM" id="SSF53448">
    <property type="entry name" value="Nucleotide-diphospho-sugar transferases"/>
    <property type="match status" value="1"/>
</dbReference>
<accession>A0A0B6WYF8</accession>
<dbReference type="EMBL" id="CBXV010000004">
    <property type="protein sequence ID" value="CDM65180.1"/>
    <property type="molecule type" value="Genomic_DNA"/>
</dbReference>
<name>A0A0B6WYF8_9BACT</name>
<dbReference type="OrthoDB" id="9805604at2"/>
<dbReference type="EC" id="2.7.7.43" evidence="1"/>
<dbReference type="Proteomes" id="UP000031518">
    <property type="component" value="Unassembled WGS sequence"/>
</dbReference>
<dbReference type="PANTHER" id="PTHR21485:SF6">
    <property type="entry name" value="N-ACYLNEURAMINATE CYTIDYLYLTRANSFERASE-RELATED"/>
    <property type="match status" value="1"/>
</dbReference>
<keyword evidence="1" id="KW-0548">Nucleotidyltransferase</keyword>
<dbReference type="InterPro" id="IPR003329">
    <property type="entry name" value="Cytidylyl_trans"/>
</dbReference>
<evidence type="ECO:0000313" key="1">
    <source>
        <dbReference type="EMBL" id="CDM65180.1"/>
    </source>
</evidence>
<dbReference type="PANTHER" id="PTHR21485">
    <property type="entry name" value="HAD SUPERFAMILY MEMBERS CMAS AND KDSC"/>
    <property type="match status" value="1"/>
</dbReference>
<sequence length="235" mass="26710">MRVLGIVPARGGSRGIRRKNIRRLNGTPLLQYTAEAALASRRLSRVILSTEDDEIAEVGRRCGLEVPFRRPLELAEDATPMLPVIRHAVHYLEERGDFFDAACVLQPTNPLRRPELIDACIEFLEEGGFDAVMTVLPVPAEYNPHWVYLCAADGTLRLSTGERDPLPCRQQLPPAFHRDGSVYVVRRDVLILRNSLYGERLGGYQLDPRESVNIDEPEDWRRAERLMAQRSNRVE</sequence>
<reference evidence="1 2" key="1">
    <citation type="submission" date="2013-12" db="EMBL/GenBank/DDBJ databases">
        <authorList>
            <person name="Stott M."/>
        </authorList>
    </citation>
    <scope>NUCLEOTIDE SEQUENCE [LARGE SCALE GENOMIC DNA]</scope>
    <source>
        <strain evidence="1 2">K22</strain>
    </source>
</reference>
<dbReference type="GO" id="GO:0008781">
    <property type="term" value="F:N-acylneuraminate cytidylyltransferase activity"/>
    <property type="evidence" value="ECO:0007669"/>
    <property type="project" value="UniProtKB-EC"/>
</dbReference>
<dbReference type="InterPro" id="IPR029044">
    <property type="entry name" value="Nucleotide-diphossugar_trans"/>
</dbReference>
<gene>
    <name evidence="1" type="ORF">PYK22_01178</name>
</gene>
<dbReference type="Pfam" id="PF02348">
    <property type="entry name" value="CTP_transf_3"/>
    <property type="match status" value="1"/>
</dbReference>
<dbReference type="InterPro" id="IPR050793">
    <property type="entry name" value="CMP-NeuNAc_synthase"/>
</dbReference>
<keyword evidence="2" id="KW-1185">Reference proteome</keyword>
<keyword evidence="1" id="KW-0808">Transferase</keyword>
<dbReference type="AlphaFoldDB" id="A0A0B6WYF8"/>
<reference evidence="1 2" key="2">
    <citation type="submission" date="2015-01" db="EMBL/GenBank/DDBJ databases">
        <title>Complete genome sequence of Pyrinomonas methylaliphatogenes type strain K22T.</title>
        <authorList>
            <person name="Lee K.C.Y."/>
            <person name="Power J.F."/>
            <person name="Dunfield P.F."/>
            <person name="Morgan X.C."/>
            <person name="Huttenhower C."/>
            <person name="Stott M.B."/>
        </authorList>
    </citation>
    <scope>NUCLEOTIDE SEQUENCE [LARGE SCALE GENOMIC DNA]</scope>
    <source>
        <strain evidence="1 2">K22</strain>
    </source>
</reference>
<dbReference type="STRING" id="454194.PYK22_01178"/>
<dbReference type="RefSeq" id="WP_041975216.1">
    <property type="nucleotide sequence ID" value="NZ_CBXV010000004.1"/>
</dbReference>
<organism evidence="1 2">
    <name type="scientific">Pyrinomonas methylaliphatogenes</name>
    <dbReference type="NCBI Taxonomy" id="454194"/>
    <lineage>
        <taxon>Bacteria</taxon>
        <taxon>Pseudomonadati</taxon>
        <taxon>Acidobacteriota</taxon>
        <taxon>Blastocatellia</taxon>
        <taxon>Blastocatellales</taxon>
        <taxon>Pyrinomonadaceae</taxon>
        <taxon>Pyrinomonas</taxon>
    </lineage>
</organism>
<protein>
    <submittedName>
        <fullName evidence="1">CMP-N-acetylneuraminic acid synthetase</fullName>
        <ecNumber evidence="1">2.7.7.43</ecNumber>
    </submittedName>
</protein>
<evidence type="ECO:0000313" key="2">
    <source>
        <dbReference type="Proteomes" id="UP000031518"/>
    </source>
</evidence>
<dbReference type="Gene3D" id="3.90.550.10">
    <property type="entry name" value="Spore Coat Polysaccharide Biosynthesis Protein SpsA, Chain A"/>
    <property type="match status" value="1"/>
</dbReference>